<sequence>MLSFTLVLSAIVYAHYASALTSLFIPGFDPQPVTANLLGSQDSVTSYVIAPGDASAGMDDYGFDGPATLVVGPNTAAVTYIDENIGIALYENCNVANGVAVCEDVVIEMGSEGTTATTTVTEPVSSFAVQGGGAVTGAAAITTSPVPTGDFATWTLDLGDFSTDTDDDGFPEATDSSQNSAITSAPTASSSVGASRSGMSKVPASSGASGSSSSSAGDAKQTNTSSGAARFPVSGLTTVAVAGFVGALVVLA</sequence>
<keyword evidence="4" id="KW-1185">Reference proteome</keyword>
<name>A0A165QY34_9APHY</name>
<organism evidence="3 4">
    <name type="scientific">Daedalea quercina L-15889</name>
    <dbReference type="NCBI Taxonomy" id="1314783"/>
    <lineage>
        <taxon>Eukaryota</taxon>
        <taxon>Fungi</taxon>
        <taxon>Dikarya</taxon>
        <taxon>Basidiomycota</taxon>
        <taxon>Agaricomycotina</taxon>
        <taxon>Agaricomycetes</taxon>
        <taxon>Polyporales</taxon>
        <taxon>Fomitopsis</taxon>
    </lineage>
</organism>
<dbReference type="EMBL" id="KV429053">
    <property type="protein sequence ID" value="KZT70076.1"/>
    <property type="molecule type" value="Genomic_DNA"/>
</dbReference>
<dbReference type="STRING" id="1314783.A0A165QY34"/>
<dbReference type="AlphaFoldDB" id="A0A165QY34"/>
<dbReference type="PANTHER" id="PTHR40640:SF1">
    <property type="entry name" value="ANCHORED GLYCOPROTEIN, PUTATIVE (AFU_ORTHOLOGUE AFUA_8G04860)-RELATED"/>
    <property type="match status" value="1"/>
</dbReference>
<dbReference type="Proteomes" id="UP000076727">
    <property type="component" value="Unassembled WGS sequence"/>
</dbReference>
<reference evidence="3 4" key="1">
    <citation type="journal article" date="2016" name="Mol. Biol. Evol.">
        <title>Comparative Genomics of Early-Diverging Mushroom-Forming Fungi Provides Insights into the Origins of Lignocellulose Decay Capabilities.</title>
        <authorList>
            <person name="Nagy L.G."/>
            <person name="Riley R."/>
            <person name="Tritt A."/>
            <person name="Adam C."/>
            <person name="Daum C."/>
            <person name="Floudas D."/>
            <person name="Sun H."/>
            <person name="Yadav J.S."/>
            <person name="Pangilinan J."/>
            <person name="Larsson K.H."/>
            <person name="Matsuura K."/>
            <person name="Barry K."/>
            <person name="Labutti K."/>
            <person name="Kuo R."/>
            <person name="Ohm R.A."/>
            <person name="Bhattacharya S.S."/>
            <person name="Shirouzu T."/>
            <person name="Yoshinaga Y."/>
            <person name="Martin F.M."/>
            <person name="Grigoriev I.V."/>
            <person name="Hibbett D.S."/>
        </authorList>
    </citation>
    <scope>NUCLEOTIDE SEQUENCE [LARGE SCALE GENOMIC DNA]</scope>
    <source>
        <strain evidence="3 4">L-15889</strain>
    </source>
</reference>
<evidence type="ECO:0000256" key="2">
    <source>
        <dbReference type="SAM" id="SignalP"/>
    </source>
</evidence>
<proteinExistence type="predicted"/>
<feature type="region of interest" description="Disordered" evidence="1">
    <location>
        <begin position="163"/>
        <end position="228"/>
    </location>
</feature>
<feature type="chain" id="PRO_5007865411" evidence="2">
    <location>
        <begin position="20"/>
        <end position="252"/>
    </location>
</feature>
<keyword evidence="2" id="KW-0732">Signal</keyword>
<feature type="signal peptide" evidence="2">
    <location>
        <begin position="1"/>
        <end position="19"/>
    </location>
</feature>
<feature type="compositionally biased region" description="Low complexity" evidence="1">
    <location>
        <begin position="180"/>
        <end position="217"/>
    </location>
</feature>
<protein>
    <submittedName>
        <fullName evidence="3">Uncharacterized protein</fullName>
    </submittedName>
</protein>
<evidence type="ECO:0000256" key="1">
    <source>
        <dbReference type="SAM" id="MobiDB-lite"/>
    </source>
</evidence>
<evidence type="ECO:0000313" key="4">
    <source>
        <dbReference type="Proteomes" id="UP000076727"/>
    </source>
</evidence>
<dbReference type="OrthoDB" id="4991875at2759"/>
<evidence type="ECO:0000313" key="3">
    <source>
        <dbReference type="EMBL" id="KZT70076.1"/>
    </source>
</evidence>
<dbReference type="PANTHER" id="PTHR40640">
    <property type="entry name" value="ANCHORED GLYCOPROTEIN, PUTATIVE (AFU_ORTHOLOGUE AFUA_8G04860)-RELATED"/>
    <property type="match status" value="1"/>
</dbReference>
<accession>A0A165QY34</accession>
<gene>
    <name evidence="3" type="ORF">DAEQUDRAFT_810821</name>
</gene>